<dbReference type="AlphaFoldDB" id="A0A1L3ZRL7"/>
<dbReference type="SUPFAM" id="SSF54427">
    <property type="entry name" value="NTF2-like"/>
    <property type="match status" value="1"/>
</dbReference>
<name>A0A1L3ZRL7_9SPHN</name>
<sequence length="206" mass="23485">MANIKDHAINAEQSVAIQNLVQRERRARDFQAWDEMADCYHPDAEVEISWFRGSAADFVEGSKRIAAAGTRSIHQMAPSVITVRGNRALSDTGCEIHVLAALDGVDMIVSSQARLLSRVERRNELWRLSGFRTLYVWDTLMPVRPSRVPDLDEAELQRLRPSYRHLSYVMGRLGHAFPDDLPGVDDPETERLLRFKEEAWLGETQQ</sequence>
<proteinExistence type="predicted"/>
<evidence type="ECO:0000313" key="2">
    <source>
        <dbReference type="EMBL" id="API58265.1"/>
    </source>
</evidence>
<organism evidence="2 3">
    <name type="scientific">Tardibacter chloracetimidivorans</name>
    <dbReference type="NCBI Taxonomy" id="1921510"/>
    <lineage>
        <taxon>Bacteria</taxon>
        <taxon>Pseudomonadati</taxon>
        <taxon>Pseudomonadota</taxon>
        <taxon>Alphaproteobacteria</taxon>
        <taxon>Sphingomonadales</taxon>
        <taxon>Sphingomonadaceae</taxon>
        <taxon>Tardibacter</taxon>
    </lineage>
</organism>
<feature type="domain" description="SnoaL-like" evidence="1">
    <location>
        <begin position="12"/>
        <end position="130"/>
    </location>
</feature>
<dbReference type="Gene3D" id="3.10.450.50">
    <property type="match status" value="1"/>
</dbReference>
<dbReference type="STRING" id="1921510.BSL82_02230"/>
<accession>A0A1L3ZRL7</accession>
<dbReference type="KEGG" id="sphj:BSL82_02230"/>
<dbReference type="EMBL" id="CP018221">
    <property type="protein sequence ID" value="API58265.1"/>
    <property type="molecule type" value="Genomic_DNA"/>
</dbReference>
<evidence type="ECO:0000259" key="1">
    <source>
        <dbReference type="Pfam" id="PF13577"/>
    </source>
</evidence>
<dbReference type="InterPro" id="IPR032710">
    <property type="entry name" value="NTF2-like_dom_sf"/>
</dbReference>
<dbReference type="OrthoDB" id="7191104at2"/>
<gene>
    <name evidence="2" type="ORF">BSL82_02230</name>
</gene>
<evidence type="ECO:0000313" key="3">
    <source>
        <dbReference type="Proteomes" id="UP000182063"/>
    </source>
</evidence>
<dbReference type="Pfam" id="PF13577">
    <property type="entry name" value="SnoaL_4"/>
    <property type="match status" value="1"/>
</dbReference>
<protein>
    <recommendedName>
        <fullName evidence="1">SnoaL-like domain-containing protein</fullName>
    </recommendedName>
</protein>
<dbReference type="Proteomes" id="UP000182063">
    <property type="component" value="Chromosome"/>
</dbReference>
<dbReference type="RefSeq" id="WP_072595838.1">
    <property type="nucleotide sequence ID" value="NZ_CP018221.1"/>
</dbReference>
<dbReference type="InterPro" id="IPR037401">
    <property type="entry name" value="SnoaL-like"/>
</dbReference>
<keyword evidence="3" id="KW-1185">Reference proteome</keyword>
<reference evidence="3" key="1">
    <citation type="submission" date="2016-11" db="EMBL/GenBank/DDBJ databases">
        <title>Complete Genome Sequence of alachlor-degrading Sphingomonas sp. strain JJ-A5.</title>
        <authorList>
            <person name="Lee H."/>
            <person name="Ka J.-O."/>
        </authorList>
    </citation>
    <scope>NUCLEOTIDE SEQUENCE [LARGE SCALE GENOMIC DNA]</scope>
    <source>
        <strain evidence="3">JJ-A5</strain>
    </source>
</reference>